<gene>
    <name evidence="2" type="ORF">E0F26_01270</name>
</gene>
<dbReference type="SUPFAM" id="SSF56219">
    <property type="entry name" value="DNase I-like"/>
    <property type="match status" value="1"/>
</dbReference>
<accession>A0ABY6Q4K9</accession>
<dbReference type="GO" id="GO:0004519">
    <property type="term" value="F:endonuclease activity"/>
    <property type="evidence" value="ECO:0007669"/>
    <property type="project" value="UniProtKB-KW"/>
</dbReference>
<dbReference type="EMBL" id="CP036501">
    <property type="protein sequence ID" value="UZP73445.1"/>
    <property type="molecule type" value="Genomic_DNA"/>
</dbReference>
<keyword evidence="2" id="KW-0540">Nuclease</keyword>
<dbReference type="Gene3D" id="3.60.10.10">
    <property type="entry name" value="Endonuclease/exonuclease/phosphatase"/>
    <property type="match status" value="1"/>
</dbReference>
<feature type="domain" description="Endonuclease/exonuclease/phosphatase" evidence="1">
    <location>
        <begin position="101"/>
        <end position="303"/>
    </location>
</feature>
<dbReference type="Pfam" id="PF03372">
    <property type="entry name" value="Exo_endo_phos"/>
    <property type="match status" value="1"/>
</dbReference>
<organism evidence="2 3">
    <name type="scientific">Candidatus Paraluminiphilus aquimaris</name>
    <dbReference type="NCBI Taxonomy" id="2518994"/>
    <lineage>
        <taxon>Bacteria</taxon>
        <taxon>Pseudomonadati</taxon>
        <taxon>Pseudomonadota</taxon>
        <taxon>Gammaproteobacteria</taxon>
        <taxon>Cellvibrionales</taxon>
        <taxon>Halieaceae</taxon>
        <taxon>Candidatus Paraluminiphilus</taxon>
    </lineage>
</organism>
<dbReference type="InterPro" id="IPR036691">
    <property type="entry name" value="Endo/exonu/phosph_ase_sf"/>
</dbReference>
<dbReference type="InterPro" id="IPR005135">
    <property type="entry name" value="Endo/exonuclease/phosphatase"/>
</dbReference>
<keyword evidence="3" id="KW-1185">Reference proteome</keyword>
<sequence>MLNDMPMKISTQLPNAALRFVLVISLFATPLDVIAAPVSIMTFNVENLFDTTHDAGKNDETYLPASQKTGSAHVEKCTRISVRRWREQCLYWDWSEAVVDRKLDAVAKAIKQVNDGHGPDIIALQEVENVRILERLRLDYLEGLGYQPAVLLEGKDKRGIDVAFLSKFPATDATLHPITFPSALKARAGDTRPILEATFQLPNGVSLTGFSVHFPAPYHPTEMREVAYTRLNALVESLPKDRAFFAAGDFNTTREENSKKNMLARWVRPTWQVAHDLCEGCPGTSYYPPKDDWSFLDMVLWGKTSGWTVTESFLANKSSEQMTAKGTPKRFQLPEASGVSDHWPLVMVVETP</sequence>
<keyword evidence="2" id="KW-0378">Hydrolase</keyword>
<proteinExistence type="predicted"/>
<evidence type="ECO:0000313" key="3">
    <source>
        <dbReference type="Proteomes" id="UP001317963"/>
    </source>
</evidence>
<protein>
    <submittedName>
        <fullName evidence="2">Endonuclease/exonuclease/phosphatase family protein</fullName>
    </submittedName>
</protein>
<reference evidence="2 3" key="1">
    <citation type="submission" date="2019-02" db="EMBL/GenBank/DDBJ databases">
        <title>Halieaceae_genomes.</title>
        <authorList>
            <person name="Li S.-H."/>
        </authorList>
    </citation>
    <scope>NUCLEOTIDE SEQUENCE [LARGE SCALE GENOMIC DNA]</scope>
    <source>
        <strain evidence="2 3">JH123</strain>
    </source>
</reference>
<evidence type="ECO:0000313" key="2">
    <source>
        <dbReference type="EMBL" id="UZP73445.1"/>
    </source>
</evidence>
<keyword evidence="2" id="KW-0255">Endonuclease</keyword>
<dbReference type="Proteomes" id="UP001317963">
    <property type="component" value="Chromosome"/>
</dbReference>
<name>A0ABY6Q4K9_9GAMM</name>
<evidence type="ECO:0000259" key="1">
    <source>
        <dbReference type="Pfam" id="PF03372"/>
    </source>
</evidence>